<gene>
    <name evidence="1" type="ORF">CIL03_16270</name>
</gene>
<dbReference type="Gene3D" id="1.10.8.200">
    <property type="entry name" value="Replisome organizer (g39p helicase loader/inhibitor protein)"/>
    <property type="match status" value="1"/>
</dbReference>
<organism evidence="1 2">
    <name type="scientific">Virgibacillus indicus</name>
    <dbReference type="NCBI Taxonomy" id="2024554"/>
    <lineage>
        <taxon>Bacteria</taxon>
        <taxon>Bacillati</taxon>
        <taxon>Bacillota</taxon>
        <taxon>Bacilli</taxon>
        <taxon>Bacillales</taxon>
        <taxon>Bacillaceae</taxon>
        <taxon>Virgibacillus</taxon>
    </lineage>
</organism>
<reference evidence="1 2" key="1">
    <citation type="submission" date="2017-08" db="EMBL/GenBank/DDBJ databases">
        <title>Virgibacillus indicus sp. nov. and Virgibacillus profoundi sp. nov, two moderately halophilic bacteria isolated from marine sediment by using the Microfluidic Streak Plate.</title>
        <authorList>
            <person name="Xu B."/>
            <person name="Hu B."/>
            <person name="Wang J."/>
            <person name="Zhu Y."/>
            <person name="Huang L."/>
            <person name="Du W."/>
            <person name="Huang Y."/>
        </authorList>
    </citation>
    <scope>NUCLEOTIDE SEQUENCE [LARGE SCALE GENOMIC DNA]</scope>
    <source>
        <strain evidence="1 2">IO3-P2-C2</strain>
    </source>
</reference>
<dbReference type="RefSeq" id="WP_094886944.1">
    <property type="nucleotide sequence ID" value="NZ_NPMS01000009.1"/>
</dbReference>
<dbReference type="Proteomes" id="UP000216498">
    <property type="component" value="Unassembled WGS sequence"/>
</dbReference>
<evidence type="ECO:0000313" key="1">
    <source>
        <dbReference type="EMBL" id="OZU87642.1"/>
    </source>
</evidence>
<proteinExistence type="predicted"/>
<keyword evidence="2" id="KW-1185">Reference proteome</keyword>
<dbReference type="EMBL" id="NPMS01000009">
    <property type="protein sequence ID" value="OZU87642.1"/>
    <property type="molecule type" value="Genomic_DNA"/>
</dbReference>
<sequence>MIKEEALEVLQTINEMYPRFDLTKRKAKMLVPNLKQMDYQGVMKNLSAYIMEHPYPPMLSEIAAYGDEEESHLEEMAKWQEEAKKVSPLLKEQFRQQFEQFIKGKER</sequence>
<dbReference type="AlphaFoldDB" id="A0A265N6N1"/>
<comment type="caution">
    <text evidence="1">The sequence shown here is derived from an EMBL/GenBank/DDBJ whole genome shotgun (WGS) entry which is preliminary data.</text>
</comment>
<dbReference type="OrthoDB" id="2625859at2"/>
<protein>
    <submittedName>
        <fullName evidence="1">Uncharacterized protein</fullName>
    </submittedName>
</protein>
<accession>A0A265N6N1</accession>
<evidence type="ECO:0000313" key="2">
    <source>
        <dbReference type="Proteomes" id="UP000216498"/>
    </source>
</evidence>
<name>A0A265N6N1_9BACI</name>